<gene>
    <name evidence="1" type="ORF">T03_16983</name>
</gene>
<keyword evidence="2" id="KW-1185">Reference proteome</keyword>
<organism evidence="1 2">
    <name type="scientific">Trichinella britovi</name>
    <name type="common">Parasitic roundworm</name>
    <dbReference type="NCBI Taxonomy" id="45882"/>
    <lineage>
        <taxon>Eukaryota</taxon>
        <taxon>Metazoa</taxon>
        <taxon>Ecdysozoa</taxon>
        <taxon>Nematoda</taxon>
        <taxon>Enoplea</taxon>
        <taxon>Dorylaimia</taxon>
        <taxon>Trichinellida</taxon>
        <taxon>Trichinellidae</taxon>
        <taxon>Trichinella</taxon>
    </lineage>
</organism>
<name>A0A0V1CS12_TRIBR</name>
<dbReference type="EMBL" id="JYDI01000114">
    <property type="protein sequence ID" value="KRY51981.1"/>
    <property type="molecule type" value="Genomic_DNA"/>
</dbReference>
<dbReference type="AlphaFoldDB" id="A0A0V1CS12"/>
<accession>A0A0V1CS12</accession>
<evidence type="ECO:0000313" key="2">
    <source>
        <dbReference type="Proteomes" id="UP000054653"/>
    </source>
</evidence>
<reference evidence="1 2" key="1">
    <citation type="submission" date="2015-01" db="EMBL/GenBank/DDBJ databases">
        <title>Evolution of Trichinella species and genotypes.</title>
        <authorList>
            <person name="Korhonen P.K."/>
            <person name="Edoardo P."/>
            <person name="Giuseppe L.R."/>
            <person name="Gasser R.B."/>
        </authorList>
    </citation>
    <scope>NUCLEOTIDE SEQUENCE [LARGE SCALE GENOMIC DNA]</scope>
    <source>
        <strain evidence="1">ISS120</strain>
    </source>
</reference>
<dbReference type="Proteomes" id="UP000054653">
    <property type="component" value="Unassembled WGS sequence"/>
</dbReference>
<sequence length="180" mass="20949">MISANKLYLIIFDLIEKGFNSIYKTMKRQPEAKFSAVLAFCSLTVPEFNVEIVLARVKFEHVFDQNEISLNQKELKLKQVQANIGKSKTPYQDLNFIKARKSAATGQSRAAAKMTRRSTKMLKPLNIDQNARLIVIVRTLLVAEKENWHLSLQLQIYKSYQKIYNQLMKYLTLKFLLEMQ</sequence>
<evidence type="ECO:0000313" key="1">
    <source>
        <dbReference type="EMBL" id="KRY51981.1"/>
    </source>
</evidence>
<comment type="caution">
    <text evidence="1">The sequence shown here is derived from an EMBL/GenBank/DDBJ whole genome shotgun (WGS) entry which is preliminary data.</text>
</comment>
<dbReference type="OrthoDB" id="10387278at2759"/>
<protein>
    <submittedName>
        <fullName evidence="1">Uncharacterized protein</fullName>
    </submittedName>
</protein>
<proteinExistence type="predicted"/>